<name>A0A504JGJ9_9FLAO</name>
<dbReference type="PROSITE" id="PS51257">
    <property type="entry name" value="PROKAR_LIPOPROTEIN"/>
    <property type="match status" value="1"/>
</dbReference>
<gene>
    <name evidence="2" type="ORF">FHK87_04100</name>
</gene>
<comment type="caution">
    <text evidence="2">The sequence shown here is derived from an EMBL/GenBank/DDBJ whole genome shotgun (WGS) entry which is preliminary data.</text>
</comment>
<evidence type="ECO:0000313" key="3">
    <source>
        <dbReference type="Proteomes" id="UP000315540"/>
    </source>
</evidence>
<accession>A0A504JGJ9</accession>
<evidence type="ECO:0008006" key="4">
    <source>
        <dbReference type="Google" id="ProtNLM"/>
    </source>
</evidence>
<feature type="compositionally biased region" description="Basic and acidic residues" evidence="1">
    <location>
        <begin position="24"/>
        <end position="35"/>
    </location>
</feature>
<dbReference type="OrthoDB" id="766451at2"/>
<organism evidence="2 3">
    <name type="scientific">Aquimarina algicola</name>
    <dbReference type="NCBI Taxonomy" id="2589995"/>
    <lineage>
        <taxon>Bacteria</taxon>
        <taxon>Pseudomonadati</taxon>
        <taxon>Bacteroidota</taxon>
        <taxon>Flavobacteriia</taxon>
        <taxon>Flavobacteriales</taxon>
        <taxon>Flavobacteriaceae</taxon>
        <taxon>Aquimarina</taxon>
    </lineage>
</organism>
<feature type="region of interest" description="Disordered" evidence="1">
    <location>
        <begin position="23"/>
        <end position="51"/>
    </location>
</feature>
<reference evidence="2 3" key="1">
    <citation type="submission" date="2019-06" db="EMBL/GenBank/DDBJ databases">
        <authorList>
            <person name="Meng X."/>
        </authorList>
    </citation>
    <scope>NUCLEOTIDE SEQUENCE [LARGE SCALE GENOMIC DNA]</scope>
    <source>
        <strain evidence="2 3">M625</strain>
    </source>
</reference>
<evidence type="ECO:0000313" key="2">
    <source>
        <dbReference type="EMBL" id="TPN86793.1"/>
    </source>
</evidence>
<keyword evidence="3" id="KW-1185">Reference proteome</keyword>
<dbReference type="Proteomes" id="UP000315540">
    <property type="component" value="Unassembled WGS sequence"/>
</dbReference>
<dbReference type="EMBL" id="VFWZ01000002">
    <property type="protein sequence ID" value="TPN86793.1"/>
    <property type="molecule type" value="Genomic_DNA"/>
</dbReference>
<dbReference type="AlphaFoldDB" id="A0A504JGJ9"/>
<dbReference type="RefSeq" id="WP_140590173.1">
    <property type="nucleotide sequence ID" value="NZ_VFWZ01000002.1"/>
</dbReference>
<evidence type="ECO:0000256" key="1">
    <source>
        <dbReference type="SAM" id="MobiDB-lite"/>
    </source>
</evidence>
<feature type="compositionally biased region" description="Low complexity" evidence="1">
    <location>
        <begin position="36"/>
        <end position="50"/>
    </location>
</feature>
<sequence length="253" mass="29338">MKYLKIILCSVFVYSCQLGTKTNESNKDASHKEITSENNSSNTESTSQSQYRDTVQIKYSENKNILEILKIVPDETMGSWGWSKKDRVKTVEYIKKYDHLVDSTEMFNTIKYIKPNTIGIQVVDGFWTLSAYDFGEDDYFVVTNDIVGDGNDIRTFSLKNGRLTPTKMINWFSEFDQKLLSNTSKQCIKLLKESELGYDYDFSDDQIVLVSSWLLSKNESEHCLKGNAIKFQLNQKNKTFDIVDLYWKEDKSE</sequence>
<proteinExistence type="predicted"/>
<protein>
    <recommendedName>
        <fullName evidence="4">Lipoprotein</fullName>
    </recommendedName>
</protein>